<reference evidence="2 3" key="1">
    <citation type="submission" date="2019-12" db="EMBL/GenBank/DDBJ databases">
        <title>Isolation and characterization of three novel carbon monoxide-oxidizing members of Halobacteria from salione crusts and soils.</title>
        <authorList>
            <person name="Myers M.R."/>
            <person name="King G.M."/>
        </authorList>
    </citation>
    <scope>NUCLEOTIDE SEQUENCE [LARGE SCALE GENOMIC DNA]</scope>
    <source>
        <strain evidence="2 3">PCN9</strain>
    </source>
</reference>
<dbReference type="Proteomes" id="UP000471521">
    <property type="component" value="Unassembled WGS sequence"/>
</dbReference>
<dbReference type="OrthoDB" id="308375at2157"/>
<keyword evidence="1" id="KW-1133">Transmembrane helix</keyword>
<dbReference type="EMBL" id="WUUU01000013">
    <property type="protein sequence ID" value="MXR19719.1"/>
    <property type="molecule type" value="Genomic_DNA"/>
</dbReference>
<dbReference type="RefSeq" id="WP_159525293.1">
    <property type="nucleotide sequence ID" value="NZ_WUUU01000013.1"/>
</dbReference>
<evidence type="ECO:0000256" key="1">
    <source>
        <dbReference type="SAM" id="Phobius"/>
    </source>
</evidence>
<keyword evidence="3" id="KW-1185">Reference proteome</keyword>
<accession>A0A6B0SQ07</accession>
<gene>
    <name evidence="2" type="ORF">GRX66_03525</name>
</gene>
<organism evidence="2 3">
    <name type="scientific">Halobacterium bonnevillei</name>
    <dbReference type="NCBI Taxonomy" id="2692200"/>
    <lineage>
        <taxon>Archaea</taxon>
        <taxon>Methanobacteriati</taxon>
        <taxon>Methanobacteriota</taxon>
        <taxon>Stenosarchaea group</taxon>
        <taxon>Halobacteria</taxon>
        <taxon>Halobacteriales</taxon>
        <taxon>Halobacteriaceae</taxon>
        <taxon>Halobacterium</taxon>
    </lineage>
</organism>
<feature type="transmembrane region" description="Helical" evidence="1">
    <location>
        <begin position="82"/>
        <end position="101"/>
    </location>
</feature>
<proteinExistence type="predicted"/>
<protein>
    <submittedName>
        <fullName evidence="2">Uncharacterized protein</fullName>
    </submittedName>
</protein>
<name>A0A6B0SQ07_9EURY</name>
<keyword evidence="1" id="KW-0812">Transmembrane</keyword>
<feature type="transmembrane region" description="Helical" evidence="1">
    <location>
        <begin position="37"/>
        <end position="57"/>
    </location>
</feature>
<evidence type="ECO:0000313" key="2">
    <source>
        <dbReference type="EMBL" id="MXR19719.1"/>
    </source>
</evidence>
<evidence type="ECO:0000313" key="3">
    <source>
        <dbReference type="Proteomes" id="UP000471521"/>
    </source>
</evidence>
<comment type="caution">
    <text evidence="2">The sequence shown here is derived from an EMBL/GenBank/DDBJ whole genome shotgun (WGS) entry which is preliminary data.</text>
</comment>
<sequence length="112" mass="12061">MTLFEILVGAGLVAGMVVTGLVYLDCTRRGLSTSSRIVWALACGSGSVAGFLVPYAFRQELLYLYYQVLKPRPIVVSPYESLLVSLTTGLVIAVVLVVLYLSGVRFQNSKAA</sequence>
<dbReference type="AlphaFoldDB" id="A0A6B0SQ07"/>
<keyword evidence="1" id="KW-0472">Membrane</keyword>
<feature type="transmembrane region" description="Helical" evidence="1">
    <location>
        <begin position="6"/>
        <end position="25"/>
    </location>
</feature>